<dbReference type="EMBL" id="MEZA01000006">
    <property type="protein sequence ID" value="OGD43222.1"/>
    <property type="molecule type" value="Genomic_DNA"/>
</dbReference>
<sequence length="754" mass="82158">MPGIGGILHTHRGTFGFEFMISPKIFYDLLIKNGVGFFSGVPDSLLKDFSAYIADNAKPNYHVIAANEGGAVALAAGYHLATGKIGLVYMQNSGEGNAVNPLVSLADPEVYGIPMLLLIGWRGEPGVHDEPQHIKQGKITLKILKTLGIPFEILPDSATAVKKAIKRAIDHIKTSCAPFTFVVRRGTFELYINRKTVQKVKNQLSREKAIEIITDELNDGEILISTTGKTSRELFEVRESADYGHEKDFLTVGSMGHSSQIALGVALAKPERQVYCLDGDGALIMHMGALAIIGNMAPKNFKHIVLNNHAHESVGGQSTAAFSMNIPAIAQFCSYKRIFRASGADELKQVLKNFKKASGPALLEITIKQGSRSDLGRPALSPKENKNLFMDFINHGSQTLLAAEKLKNFFEDKKVRRIFLVTGGKSYITSGAEQMFRKILLSYEVTKFSGFNPNPKLDDVERGINIFKKKKYDAVVAIGGGSAIDMAKLINIFSAQHGAPIDYVTLKKVIKNTGKPLAAVPTTAGSGSEATHFAVVYVGGKKYSVAHESMLPAEAIVEPILTMNMPPYLAAVSGIDALSQAIESYWCVSATNTSKRFAERAIRLILDNLVRSVKKPTLESRSAMARASHLAGKAINITKTTAPHAISYFFTSRFNIPHGHAVALTLGKMFIYNNRANRAMTDLLRLLGVSNAGAASRKIAGIMKQIGLETKLHKLGVSRSDIDLAVKSVNVERLKNNPKKMTERDIRKILISIL</sequence>
<dbReference type="CDD" id="cd07035">
    <property type="entry name" value="TPP_PYR_POX_like"/>
    <property type="match status" value="1"/>
</dbReference>
<accession>A0A1F5CK40</accession>
<dbReference type="PANTHER" id="PTHR42818">
    <property type="entry name" value="SULFOPYRUVATE DECARBOXYLASE SUBUNIT ALPHA"/>
    <property type="match status" value="1"/>
</dbReference>
<dbReference type="InterPro" id="IPR029061">
    <property type="entry name" value="THDP-binding"/>
</dbReference>
<dbReference type="Gene3D" id="1.20.1090.10">
    <property type="entry name" value="Dehydroquinate synthase-like - alpha domain"/>
    <property type="match status" value="1"/>
</dbReference>
<evidence type="ECO:0000256" key="1">
    <source>
        <dbReference type="ARBA" id="ARBA00022793"/>
    </source>
</evidence>
<dbReference type="PANTHER" id="PTHR42818:SF1">
    <property type="entry name" value="SULFOPYRUVATE DECARBOXYLASE"/>
    <property type="match status" value="1"/>
</dbReference>
<keyword evidence="3" id="KW-0786">Thiamine pyrophosphate</keyword>
<protein>
    <submittedName>
        <fullName evidence="9">Phosphonopyruvate decarboxylase</fullName>
    </submittedName>
</protein>
<dbReference type="Pfam" id="PF02775">
    <property type="entry name" value="TPP_enzyme_C"/>
    <property type="match status" value="1"/>
</dbReference>
<dbReference type="GO" id="GO:0030976">
    <property type="term" value="F:thiamine pyrophosphate binding"/>
    <property type="evidence" value="ECO:0007669"/>
    <property type="project" value="InterPro"/>
</dbReference>
<dbReference type="CDD" id="cd08182">
    <property type="entry name" value="HEPD"/>
    <property type="match status" value="1"/>
</dbReference>
<dbReference type="InterPro" id="IPR000399">
    <property type="entry name" value="TPP-bd_CS"/>
</dbReference>
<dbReference type="GO" id="GO:0000287">
    <property type="term" value="F:magnesium ion binding"/>
    <property type="evidence" value="ECO:0007669"/>
    <property type="project" value="InterPro"/>
</dbReference>
<keyword evidence="1" id="KW-0210">Decarboxylase</keyword>
<keyword evidence="9" id="KW-0670">Pyruvate</keyword>
<dbReference type="PROSITE" id="PS00913">
    <property type="entry name" value="ADH_IRON_1"/>
    <property type="match status" value="1"/>
</dbReference>
<dbReference type="AlphaFoldDB" id="A0A1F5CK40"/>
<dbReference type="GO" id="GO:0017000">
    <property type="term" value="P:antibiotic biosynthetic process"/>
    <property type="evidence" value="ECO:0007669"/>
    <property type="project" value="InterPro"/>
</dbReference>
<dbReference type="GO" id="GO:0032923">
    <property type="term" value="P:organic phosphonate biosynthetic process"/>
    <property type="evidence" value="ECO:0007669"/>
    <property type="project" value="InterPro"/>
</dbReference>
<name>A0A1F5CK40_9BACT</name>
<dbReference type="NCBIfam" id="TIGR03297">
    <property type="entry name" value="Ppyr-DeCO2ase"/>
    <property type="match status" value="1"/>
</dbReference>
<dbReference type="Pfam" id="PF25137">
    <property type="entry name" value="ADH_Fe_C"/>
    <property type="match status" value="1"/>
</dbReference>
<keyword evidence="4" id="KW-0456">Lyase</keyword>
<proteinExistence type="predicted"/>
<dbReference type="InterPro" id="IPR056798">
    <property type="entry name" value="ADH_Fe_C"/>
</dbReference>
<dbReference type="Pfam" id="PF00465">
    <property type="entry name" value="Fe-ADH"/>
    <property type="match status" value="1"/>
</dbReference>
<dbReference type="InterPro" id="IPR011766">
    <property type="entry name" value="TPP_enzyme_TPP-bd"/>
</dbReference>
<keyword evidence="2" id="KW-0560">Oxidoreductase</keyword>
<dbReference type="Proteomes" id="UP000178974">
    <property type="component" value="Unassembled WGS sequence"/>
</dbReference>
<dbReference type="InterPro" id="IPR051818">
    <property type="entry name" value="TPP_dependent_decarboxylase"/>
</dbReference>
<dbReference type="InterPro" id="IPR017684">
    <property type="entry name" value="Phosphono-pyrv_decarboxylase"/>
</dbReference>
<evidence type="ECO:0000259" key="5">
    <source>
        <dbReference type="Pfam" id="PF00465"/>
    </source>
</evidence>
<dbReference type="GO" id="GO:0016616">
    <property type="term" value="F:oxidoreductase activity, acting on the CH-OH group of donors, NAD or NADP as acceptor"/>
    <property type="evidence" value="ECO:0007669"/>
    <property type="project" value="UniProtKB-ARBA"/>
</dbReference>
<evidence type="ECO:0000259" key="8">
    <source>
        <dbReference type="Pfam" id="PF25137"/>
    </source>
</evidence>
<comment type="caution">
    <text evidence="9">The sequence shown here is derived from an EMBL/GenBank/DDBJ whole genome shotgun (WGS) entry which is preliminary data.</text>
</comment>
<evidence type="ECO:0000256" key="2">
    <source>
        <dbReference type="ARBA" id="ARBA00023002"/>
    </source>
</evidence>
<dbReference type="GO" id="GO:0033980">
    <property type="term" value="F:phosphonopyruvate decarboxylase activity"/>
    <property type="evidence" value="ECO:0007669"/>
    <property type="project" value="InterPro"/>
</dbReference>
<dbReference type="SUPFAM" id="SSF52518">
    <property type="entry name" value="Thiamin diphosphate-binding fold (THDP-binding)"/>
    <property type="match status" value="2"/>
</dbReference>
<organism evidence="9 10">
    <name type="scientific">Candidatus Azambacteria bacterium RIFOXYD1_FULL_42_11</name>
    <dbReference type="NCBI Taxonomy" id="1797310"/>
    <lineage>
        <taxon>Bacteria</taxon>
        <taxon>Candidatus Azamiibacteriota</taxon>
    </lineage>
</organism>
<dbReference type="Gene3D" id="3.40.50.1970">
    <property type="match status" value="1"/>
</dbReference>
<dbReference type="PROSITE" id="PS00187">
    <property type="entry name" value="TPP_ENZYMES"/>
    <property type="match status" value="1"/>
</dbReference>
<dbReference type="InterPro" id="IPR018211">
    <property type="entry name" value="ADH_Fe_CS"/>
</dbReference>
<dbReference type="SUPFAM" id="SSF56796">
    <property type="entry name" value="Dehydroquinate synthase-like"/>
    <property type="match status" value="1"/>
</dbReference>
<evidence type="ECO:0000313" key="9">
    <source>
        <dbReference type="EMBL" id="OGD43222.1"/>
    </source>
</evidence>
<dbReference type="InterPro" id="IPR001670">
    <property type="entry name" value="ADH_Fe/GldA"/>
</dbReference>
<dbReference type="CDD" id="cd03371">
    <property type="entry name" value="TPP_PpyrDC"/>
    <property type="match status" value="1"/>
</dbReference>
<dbReference type="InterPro" id="IPR012001">
    <property type="entry name" value="Thiamin_PyroP_enz_TPP-bd_dom"/>
</dbReference>
<evidence type="ECO:0000313" key="10">
    <source>
        <dbReference type="Proteomes" id="UP000178974"/>
    </source>
</evidence>
<feature type="domain" description="Alcohol dehydrogenase iron-type/glycerol dehydrogenase GldA" evidence="5">
    <location>
        <begin position="402"/>
        <end position="559"/>
    </location>
</feature>
<evidence type="ECO:0000256" key="4">
    <source>
        <dbReference type="ARBA" id="ARBA00023239"/>
    </source>
</evidence>
<dbReference type="Gene3D" id="3.40.50.970">
    <property type="match status" value="2"/>
</dbReference>
<evidence type="ECO:0000256" key="3">
    <source>
        <dbReference type="ARBA" id="ARBA00023052"/>
    </source>
</evidence>
<gene>
    <name evidence="9" type="ORF">A2567_02030</name>
</gene>
<dbReference type="FunFam" id="3.40.50.970:FF:000100">
    <property type="entry name" value="Putative phosphonopyruvate decarboxylase"/>
    <property type="match status" value="1"/>
</dbReference>
<feature type="domain" description="Thiamine pyrophosphate enzyme TPP-binding" evidence="6">
    <location>
        <begin position="251"/>
        <end position="365"/>
    </location>
</feature>
<evidence type="ECO:0000259" key="6">
    <source>
        <dbReference type="Pfam" id="PF02775"/>
    </source>
</evidence>
<evidence type="ECO:0000259" key="7">
    <source>
        <dbReference type="Pfam" id="PF02776"/>
    </source>
</evidence>
<dbReference type="FunFam" id="3.40.50.970:FF:000101">
    <property type="entry name" value="Putative phosphonopyruvate decarboxylase"/>
    <property type="match status" value="1"/>
</dbReference>
<reference evidence="9 10" key="1">
    <citation type="journal article" date="2016" name="Nat. Commun.">
        <title>Thousands of microbial genomes shed light on interconnected biogeochemical processes in an aquifer system.</title>
        <authorList>
            <person name="Anantharaman K."/>
            <person name="Brown C.T."/>
            <person name="Hug L.A."/>
            <person name="Sharon I."/>
            <person name="Castelle C.J."/>
            <person name="Probst A.J."/>
            <person name="Thomas B.C."/>
            <person name="Singh A."/>
            <person name="Wilkins M.J."/>
            <person name="Karaoz U."/>
            <person name="Brodie E.L."/>
            <person name="Williams K.H."/>
            <person name="Hubbard S.S."/>
            <person name="Banfield J.F."/>
        </authorList>
    </citation>
    <scope>NUCLEOTIDE SEQUENCE [LARGE SCALE GENOMIC DNA]</scope>
</reference>
<dbReference type="FunFam" id="3.40.50.1970:FF:000003">
    <property type="entry name" value="Alcohol dehydrogenase, iron-containing"/>
    <property type="match status" value="1"/>
</dbReference>
<feature type="domain" description="Fe-containing alcohol dehydrogenase-like C-terminal" evidence="8">
    <location>
        <begin position="571"/>
        <end position="752"/>
    </location>
</feature>
<feature type="domain" description="Thiamine pyrophosphate enzyme N-terminal TPP-binding" evidence="7">
    <location>
        <begin position="25"/>
        <end position="134"/>
    </location>
</feature>
<dbReference type="InterPro" id="IPR035873">
    <property type="entry name" value="PhpC"/>
</dbReference>
<dbReference type="Pfam" id="PF02776">
    <property type="entry name" value="TPP_enzyme_N"/>
    <property type="match status" value="1"/>
</dbReference>